<reference evidence="3 4" key="1">
    <citation type="submission" date="2018-05" db="EMBL/GenBank/DDBJ databases">
        <title>Complete genome sequence of sponge-derived Streptomyces sp. HNM0039.</title>
        <authorList>
            <person name="Huang X."/>
            <person name="Zhou S."/>
        </authorList>
    </citation>
    <scope>NUCLEOTIDE SEQUENCE [LARGE SCALE GENOMIC DNA]</scope>
    <source>
        <strain evidence="3 4">HNM0039</strain>
    </source>
</reference>
<keyword evidence="4" id="KW-1185">Reference proteome</keyword>
<evidence type="ECO:0000313" key="3">
    <source>
        <dbReference type="EMBL" id="AWI28306.1"/>
    </source>
</evidence>
<dbReference type="CDD" id="cd00293">
    <property type="entry name" value="USP-like"/>
    <property type="match status" value="1"/>
</dbReference>
<gene>
    <name evidence="3" type="ORF">DDW44_05490</name>
</gene>
<dbReference type="KEGG" id="stir:DDW44_05490"/>
<proteinExistence type="predicted"/>
<evidence type="ECO:0000259" key="2">
    <source>
        <dbReference type="Pfam" id="PF00582"/>
    </source>
</evidence>
<dbReference type="Gene3D" id="3.40.50.12370">
    <property type="match status" value="1"/>
</dbReference>
<dbReference type="InterPro" id="IPR006016">
    <property type="entry name" value="UspA"/>
</dbReference>
<sequence length="247" mass="25999">MPVIVWIAEGTWPACVDAARARTAEDEDVTLLHVGEPVSAGIARGAFAGLLGRGRREDDPGDRVEGLGADSAARLLALAAERFGRPCTRRERSGRAEREVVAAAENADLLVLARDGDRGHLGPRSLGPAARFVVDHAPCPVLLVWPEPAPDLASLPPEPPPHEPAPPPHEPAPPRQEPGPPPPPGTPPRPPKPPPRPQEPPPHEPAPQPPPDAPPPPPDAPPRPPDAPPPPPEAPPRPPEPPPHTPR</sequence>
<feature type="compositionally biased region" description="Pro residues" evidence="1">
    <location>
        <begin position="156"/>
        <end position="247"/>
    </location>
</feature>
<dbReference type="Pfam" id="PF00582">
    <property type="entry name" value="Usp"/>
    <property type="match status" value="1"/>
</dbReference>
<protein>
    <recommendedName>
        <fullName evidence="2">UspA domain-containing protein</fullName>
    </recommendedName>
</protein>
<accession>A0A2S1SPK3</accession>
<organism evidence="3 4">
    <name type="scientific">Streptomyces tirandamycinicus</name>
    <dbReference type="NCBI Taxonomy" id="2174846"/>
    <lineage>
        <taxon>Bacteria</taxon>
        <taxon>Bacillati</taxon>
        <taxon>Actinomycetota</taxon>
        <taxon>Actinomycetes</taxon>
        <taxon>Kitasatosporales</taxon>
        <taxon>Streptomycetaceae</taxon>
        <taxon>Streptomyces</taxon>
    </lineage>
</organism>
<dbReference type="EMBL" id="CP029188">
    <property type="protein sequence ID" value="AWI28306.1"/>
    <property type="molecule type" value="Genomic_DNA"/>
</dbReference>
<dbReference type="OrthoDB" id="3734319at2"/>
<feature type="domain" description="UspA" evidence="2">
    <location>
        <begin position="18"/>
        <end position="144"/>
    </location>
</feature>
<name>A0A2S1SPK3_9ACTN</name>
<dbReference type="Proteomes" id="UP000244900">
    <property type="component" value="Chromosome"/>
</dbReference>
<dbReference type="PRINTS" id="PR01217">
    <property type="entry name" value="PRICHEXTENSN"/>
</dbReference>
<dbReference type="RefSeq" id="WP_108905706.1">
    <property type="nucleotide sequence ID" value="NZ_CP029188.1"/>
</dbReference>
<feature type="region of interest" description="Disordered" evidence="1">
    <location>
        <begin position="152"/>
        <end position="247"/>
    </location>
</feature>
<evidence type="ECO:0000256" key="1">
    <source>
        <dbReference type="SAM" id="MobiDB-lite"/>
    </source>
</evidence>
<dbReference type="SUPFAM" id="SSF52402">
    <property type="entry name" value="Adenine nucleotide alpha hydrolases-like"/>
    <property type="match status" value="1"/>
</dbReference>
<dbReference type="AlphaFoldDB" id="A0A2S1SPK3"/>
<evidence type="ECO:0000313" key="4">
    <source>
        <dbReference type="Proteomes" id="UP000244900"/>
    </source>
</evidence>